<evidence type="ECO:0000256" key="6">
    <source>
        <dbReference type="ARBA" id="ARBA00023014"/>
    </source>
</evidence>
<keyword evidence="3" id="KW-0479">Metal-binding</keyword>
<dbReference type="InterPro" id="IPR052371">
    <property type="entry name" value="BFD-associated_ferredoxin"/>
</dbReference>
<dbReference type="GO" id="GO:0051537">
    <property type="term" value="F:2 iron, 2 sulfur cluster binding"/>
    <property type="evidence" value="ECO:0007669"/>
    <property type="project" value="UniProtKB-KW"/>
</dbReference>
<evidence type="ECO:0000256" key="5">
    <source>
        <dbReference type="ARBA" id="ARBA00023004"/>
    </source>
</evidence>
<dbReference type="InterPro" id="IPR007419">
    <property type="entry name" value="BFD-like_2Fe2S-bd_dom"/>
</dbReference>
<dbReference type="InterPro" id="IPR041854">
    <property type="entry name" value="BFD-like_2Fe2S-bd_dom_sf"/>
</dbReference>
<sequence>MVVCVCNAIREKDVRHAARQGCGDPLSAYASLGRRPRCGQCVSFAREIIAAERATA</sequence>
<comment type="similarity">
    <text evidence="8">Belongs to the Bfd family.</text>
</comment>
<gene>
    <name evidence="10" type="ORF">DI623_06440</name>
</gene>
<keyword evidence="6" id="KW-0411">Iron-sulfur</keyword>
<dbReference type="PANTHER" id="PTHR37424:SF1">
    <property type="entry name" value="BACTERIOFERRITIN-ASSOCIATED FERREDOXIN"/>
    <property type="match status" value="1"/>
</dbReference>
<organism evidence="10 11">
    <name type="scientific">Sphingomonas sanxanigenens</name>
    <dbReference type="NCBI Taxonomy" id="397260"/>
    <lineage>
        <taxon>Bacteria</taxon>
        <taxon>Pseudomonadati</taxon>
        <taxon>Pseudomonadota</taxon>
        <taxon>Alphaproteobacteria</taxon>
        <taxon>Sphingomonadales</taxon>
        <taxon>Sphingomonadaceae</taxon>
        <taxon>Sphingomonas</taxon>
    </lineage>
</organism>
<evidence type="ECO:0000256" key="2">
    <source>
        <dbReference type="ARBA" id="ARBA00022714"/>
    </source>
</evidence>
<reference evidence="10 11" key="1">
    <citation type="submission" date="2017-08" db="EMBL/GenBank/DDBJ databases">
        <title>Infants hospitalized years apart are colonized by the same room-sourced microbial strains.</title>
        <authorList>
            <person name="Brooks B."/>
            <person name="Olm M.R."/>
            <person name="Firek B.A."/>
            <person name="Baker R."/>
            <person name="Thomas B.C."/>
            <person name="Morowitz M.J."/>
            <person name="Banfield J.F."/>
        </authorList>
    </citation>
    <scope>NUCLEOTIDE SEQUENCE [LARGE SCALE GENOMIC DNA]</scope>
    <source>
        <strain evidence="10">S2_018_000_R2_101</strain>
    </source>
</reference>
<protein>
    <recommendedName>
        <fullName evidence="7">Bacterioferritin-associated ferredoxin</fullName>
    </recommendedName>
</protein>
<keyword evidence="4" id="KW-0249">Electron transport</keyword>
<dbReference type="GO" id="GO:0046872">
    <property type="term" value="F:metal ion binding"/>
    <property type="evidence" value="ECO:0007669"/>
    <property type="project" value="UniProtKB-KW"/>
</dbReference>
<evidence type="ECO:0000256" key="1">
    <source>
        <dbReference type="ARBA" id="ARBA00022448"/>
    </source>
</evidence>
<dbReference type="Gene3D" id="1.10.10.1100">
    <property type="entry name" value="BFD-like [2Fe-2S]-binding domain"/>
    <property type="match status" value="1"/>
</dbReference>
<dbReference type="Proteomes" id="UP000249066">
    <property type="component" value="Unassembled WGS sequence"/>
</dbReference>
<evidence type="ECO:0000256" key="4">
    <source>
        <dbReference type="ARBA" id="ARBA00022982"/>
    </source>
</evidence>
<proteinExistence type="inferred from homology"/>
<evidence type="ECO:0000259" key="9">
    <source>
        <dbReference type="Pfam" id="PF04324"/>
    </source>
</evidence>
<keyword evidence="5" id="KW-0408">Iron</keyword>
<evidence type="ECO:0000256" key="3">
    <source>
        <dbReference type="ARBA" id="ARBA00022723"/>
    </source>
</evidence>
<keyword evidence="2" id="KW-0001">2Fe-2S</keyword>
<dbReference type="Pfam" id="PF04324">
    <property type="entry name" value="Fer2_BFD"/>
    <property type="match status" value="1"/>
</dbReference>
<comment type="caution">
    <text evidence="10">The sequence shown here is derived from an EMBL/GenBank/DDBJ whole genome shotgun (WGS) entry which is preliminary data.</text>
</comment>
<evidence type="ECO:0000256" key="8">
    <source>
        <dbReference type="ARBA" id="ARBA00046332"/>
    </source>
</evidence>
<accession>A0A2W5ABA0</accession>
<feature type="domain" description="BFD-like [2Fe-2S]-binding" evidence="9">
    <location>
        <begin position="2"/>
        <end position="50"/>
    </location>
</feature>
<evidence type="ECO:0000313" key="10">
    <source>
        <dbReference type="EMBL" id="PZO90532.1"/>
    </source>
</evidence>
<evidence type="ECO:0000313" key="11">
    <source>
        <dbReference type="Proteomes" id="UP000249066"/>
    </source>
</evidence>
<dbReference type="AlphaFoldDB" id="A0A2W5ABA0"/>
<dbReference type="PANTHER" id="PTHR37424">
    <property type="entry name" value="BACTERIOFERRITIN-ASSOCIATED FERREDOXIN"/>
    <property type="match status" value="1"/>
</dbReference>
<dbReference type="EMBL" id="QFNN01000026">
    <property type="protein sequence ID" value="PZO90532.1"/>
    <property type="molecule type" value="Genomic_DNA"/>
</dbReference>
<name>A0A2W5ABA0_9SPHN</name>
<keyword evidence="1" id="KW-0813">Transport</keyword>
<evidence type="ECO:0000256" key="7">
    <source>
        <dbReference type="ARBA" id="ARBA00039386"/>
    </source>
</evidence>